<protein>
    <submittedName>
        <fullName evidence="2">TAXI family TRAP transporter solute-binding subunit</fullName>
    </submittedName>
</protein>
<dbReference type="InterPro" id="IPR011852">
    <property type="entry name" value="TRAP_TAXI"/>
</dbReference>
<evidence type="ECO:0000256" key="1">
    <source>
        <dbReference type="SAM" id="SignalP"/>
    </source>
</evidence>
<reference evidence="2" key="1">
    <citation type="submission" date="2021-04" db="EMBL/GenBank/DDBJ databases">
        <authorList>
            <person name="Zhang D.-C."/>
        </authorList>
    </citation>
    <scope>NUCLEOTIDE SEQUENCE</scope>
    <source>
        <strain evidence="2">CGMCC 1.15697</strain>
    </source>
</reference>
<dbReference type="PANTHER" id="PTHR42941:SF1">
    <property type="entry name" value="SLL1037 PROTEIN"/>
    <property type="match status" value="1"/>
</dbReference>
<proteinExistence type="predicted"/>
<name>A0A8J7RZE9_9PROT</name>
<dbReference type="SUPFAM" id="SSF53850">
    <property type="entry name" value="Periplasmic binding protein-like II"/>
    <property type="match status" value="1"/>
</dbReference>
<dbReference type="Pfam" id="PF16868">
    <property type="entry name" value="NMT1_3"/>
    <property type="match status" value="1"/>
</dbReference>
<dbReference type="NCBIfam" id="TIGR02122">
    <property type="entry name" value="TRAP_TAXI"/>
    <property type="match status" value="1"/>
</dbReference>
<evidence type="ECO:0000313" key="3">
    <source>
        <dbReference type="Proteomes" id="UP000672602"/>
    </source>
</evidence>
<dbReference type="Gene3D" id="3.40.190.10">
    <property type="entry name" value="Periplasmic binding protein-like II"/>
    <property type="match status" value="2"/>
</dbReference>
<accession>A0A8J7RZE9</accession>
<feature type="signal peptide" evidence="1">
    <location>
        <begin position="1"/>
        <end position="25"/>
    </location>
</feature>
<feature type="chain" id="PRO_5035241510" evidence="1">
    <location>
        <begin position="26"/>
        <end position="340"/>
    </location>
</feature>
<keyword evidence="3" id="KW-1185">Reference proteome</keyword>
<dbReference type="AlphaFoldDB" id="A0A8J7RZE9"/>
<organism evidence="2 3">
    <name type="scientific">Marivibrio halodurans</name>
    <dbReference type="NCBI Taxonomy" id="2039722"/>
    <lineage>
        <taxon>Bacteria</taxon>
        <taxon>Pseudomonadati</taxon>
        <taxon>Pseudomonadota</taxon>
        <taxon>Alphaproteobacteria</taxon>
        <taxon>Rhodospirillales</taxon>
        <taxon>Rhodospirillaceae</taxon>
        <taxon>Marivibrio</taxon>
    </lineage>
</organism>
<gene>
    <name evidence="2" type="ORF">KAJ83_02535</name>
</gene>
<sequence>MLARALLLLLALLPLIGGASTSVRAGPLETEESLTFFRIGTGPTAETLYALGTAISAGISRPPGGSPCDQGGICGVPGLIAVAQSKGGSIENLESLADGDLESALVHADMAYWAYNASGPFRHRPPAASLRVIANLTPVAMHLVVRADSDIEMVDDLRGRAVSLGPSGSGTVSNALLLMRTHGLPLEDFSARFLNPGPASDQLANGEIDALFEVGGPPIAAIQALAERVPIRLIPIDGYPARQMQTLYPFLSSGTIPGALYRDVPETPTLSLGVQWVTRQDQPDALIESITRALWQGTSRELYLSDNPDGRFPDIEDAAAPSAIPMHAGARAYYDQALGS</sequence>
<dbReference type="RefSeq" id="WP_210680435.1">
    <property type="nucleotide sequence ID" value="NZ_JAGMWN010000001.1"/>
</dbReference>
<dbReference type="Proteomes" id="UP000672602">
    <property type="component" value="Unassembled WGS sequence"/>
</dbReference>
<evidence type="ECO:0000313" key="2">
    <source>
        <dbReference type="EMBL" id="MBP5855869.1"/>
    </source>
</evidence>
<keyword evidence="1" id="KW-0732">Signal</keyword>
<dbReference type="EMBL" id="JAGMWN010000001">
    <property type="protein sequence ID" value="MBP5855869.1"/>
    <property type="molecule type" value="Genomic_DNA"/>
</dbReference>
<dbReference type="PANTHER" id="PTHR42941">
    <property type="entry name" value="SLL1037 PROTEIN"/>
    <property type="match status" value="1"/>
</dbReference>
<comment type="caution">
    <text evidence="2">The sequence shown here is derived from an EMBL/GenBank/DDBJ whole genome shotgun (WGS) entry which is preliminary data.</text>
</comment>
<dbReference type="CDD" id="cd13520">
    <property type="entry name" value="PBP2_TAXI_TRAP"/>
    <property type="match status" value="1"/>
</dbReference>